<sequence>MSHLQVSQENAVVRDTVARRVKAVLGKATKGEVFDVKIPEFDEVYYNIKAEKNVPHKVTLSLALPKGIPLPTGAAQVVKQSYDALAADCVGVRSPSERGYDLTVECDLSKIQSEEQGALFCSKISMLRSLVQCIPLRKILTDLNQGKSTEKQATCIRYKRKRAMYVKPLVDSVVVVFPVHFEDENDATLAVNFLQHFAETKRTQQNLANSPSCAYHLNPPLEVQEGMRSDSTALSGDDKANGGYMSFSLFSRHVNTADKVDSVAWKMCTFYSFISYHIKASKGHIQSRMRTKADDWLDVLAKAKAAPPKKQPKTIRLQG</sequence>
<protein>
    <recommendedName>
        <fullName evidence="6">Arp2/3 complex 34 kDa subunit</fullName>
    </recommendedName>
</protein>
<dbReference type="GO" id="GO:0005200">
    <property type="term" value="F:structural constituent of cytoskeleton"/>
    <property type="evidence" value="ECO:0007669"/>
    <property type="project" value="TreeGrafter"/>
</dbReference>
<evidence type="ECO:0000256" key="4">
    <source>
        <dbReference type="ARBA" id="ARBA00023203"/>
    </source>
</evidence>
<dbReference type="Gene3D" id="3.30.1460.20">
    <property type="match status" value="2"/>
</dbReference>
<dbReference type="STRING" id="1764295.A0A5B8N2Y0"/>
<dbReference type="PANTHER" id="PTHR12058:SF0">
    <property type="entry name" value="ACTIN-RELATED PROTEIN 2_3 COMPLEX SUBUNIT 2"/>
    <property type="match status" value="1"/>
</dbReference>
<gene>
    <name evidence="7" type="ORF">A3770_20p85620</name>
</gene>
<evidence type="ECO:0000256" key="6">
    <source>
        <dbReference type="RuleBase" id="RU364015"/>
    </source>
</evidence>
<dbReference type="InterPro" id="IPR034666">
    <property type="entry name" value="ARPC2/4"/>
</dbReference>
<dbReference type="GO" id="GO:0034314">
    <property type="term" value="P:Arp2/3 complex-mediated actin nucleation"/>
    <property type="evidence" value="ECO:0007669"/>
    <property type="project" value="InterPro"/>
</dbReference>
<dbReference type="GO" id="GO:0005885">
    <property type="term" value="C:Arp2/3 protein complex"/>
    <property type="evidence" value="ECO:0007669"/>
    <property type="project" value="InterPro"/>
</dbReference>
<reference evidence="7 8" key="1">
    <citation type="submission" date="2018-07" db="EMBL/GenBank/DDBJ databases">
        <title>The complete nuclear genome of the prasinophyte Chloropicon primus (CCMP1205).</title>
        <authorList>
            <person name="Pombert J.-F."/>
            <person name="Otis C."/>
            <person name="Turmel M."/>
            <person name="Lemieux C."/>
        </authorList>
    </citation>
    <scope>NUCLEOTIDE SEQUENCE [LARGE SCALE GENOMIC DNA]</scope>
    <source>
        <strain evidence="7 8">CCMP1205</strain>
    </source>
</reference>
<keyword evidence="5 6" id="KW-0206">Cytoskeleton</keyword>
<evidence type="ECO:0000256" key="1">
    <source>
        <dbReference type="ARBA" id="ARBA00004245"/>
    </source>
</evidence>
<comment type="function">
    <text evidence="6">Functions as actin-binding component of the Arp2/3 complex which is involved in regulation of actin polymerization and together with an activating nucleation-promoting factor (NPF) mediates the formation of branched actin networks.</text>
</comment>
<evidence type="ECO:0000256" key="3">
    <source>
        <dbReference type="ARBA" id="ARBA00022490"/>
    </source>
</evidence>
<dbReference type="GO" id="GO:0051015">
    <property type="term" value="F:actin filament binding"/>
    <property type="evidence" value="ECO:0007669"/>
    <property type="project" value="TreeGrafter"/>
</dbReference>
<accession>A0A5B8N2Y0</accession>
<dbReference type="PANTHER" id="PTHR12058">
    <property type="entry name" value="ARP2/3 COMPLEX 34 KDA SUBUNIT"/>
    <property type="match status" value="1"/>
</dbReference>
<dbReference type="Pfam" id="PF04045">
    <property type="entry name" value="P34-Arc"/>
    <property type="match status" value="1"/>
</dbReference>
<dbReference type="SUPFAM" id="SSF69645">
    <property type="entry name" value="Arp2/3 complex subunits"/>
    <property type="match status" value="2"/>
</dbReference>
<comment type="subcellular location">
    <subcellularLocation>
        <location evidence="1 6">Cytoplasm</location>
        <location evidence="1 6">Cytoskeleton</location>
    </subcellularLocation>
</comment>
<comment type="similarity">
    <text evidence="2 6">Belongs to the ARPC2 family.</text>
</comment>
<dbReference type="OrthoDB" id="148331at2759"/>
<evidence type="ECO:0000313" key="8">
    <source>
        <dbReference type="Proteomes" id="UP000316726"/>
    </source>
</evidence>
<name>A0A5B8N2Y0_9CHLO</name>
<comment type="subunit">
    <text evidence="6">Component of the Arp2/3 complex.</text>
</comment>
<dbReference type="Proteomes" id="UP000316726">
    <property type="component" value="Chromosome 20"/>
</dbReference>
<dbReference type="InterPro" id="IPR007188">
    <property type="entry name" value="ARPC2"/>
</dbReference>
<keyword evidence="8" id="KW-1185">Reference proteome</keyword>
<organism evidence="7 8">
    <name type="scientific">Chloropicon primus</name>
    <dbReference type="NCBI Taxonomy" id="1764295"/>
    <lineage>
        <taxon>Eukaryota</taxon>
        <taxon>Viridiplantae</taxon>
        <taxon>Chlorophyta</taxon>
        <taxon>Chloropicophyceae</taxon>
        <taxon>Chloropicales</taxon>
        <taxon>Chloropicaceae</taxon>
        <taxon>Chloropicon</taxon>
    </lineage>
</organism>
<keyword evidence="3 6" id="KW-0963">Cytoplasm</keyword>
<proteinExistence type="inferred from homology"/>
<evidence type="ECO:0000256" key="5">
    <source>
        <dbReference type="ARBA" id="ARBA00023212"/>
    </source>
</evidence>
<keyword evidence="4 6" id="KW-0009">Actin-binding</keyword>
<dbReference type="GO" id="GO:0030041">
    <property type="term" value="P:actin filament polymerization"/>
    <property type="evidence" value="ECO:0007669"/>
    <property type="project" value="InterPro"/>
</dbReference>
<dbReference type="EMBL" id="CP031053">
    <property type="protein sequence ID" value="QDZ26044.1"/>
    <property type="molecule type" value="Genomic_DNA"/>
</dbReference>
<dbReference type="AlphaFoldDB" id="A0A5B8N2Y0"/>
<evidence type="ECO:0000313" key="7">
    <source>
        <dbReference type="EMBL" id="QDZ26044.1"/>
    </source>
</evidence>
<evidence type="ECO:0000256" key="2">
    <source>
        <dbReference type="ARBA" id="ARBA00007192"/>
    </source>
</evidence>